<evidence type="ECO:0000313" key="4">
    <source>
        <dbReference type="EMBL" id="NYH14725.1"/>
    </source>
</evidence>
<evidence type="ECO:0000256" key="1">
    <source>
        <dbReference type="SAM" id="Coils"/>
    </source>
</evidence>
<organism evidence="4 5">
    <name type="scientific">Paraburkholderia bryophila</name>
    <dbReference type="NCBI Taxonomy" id="420952"/>
    <lineage>
        <taxon>Bacteria</taxon>
        <taxon>Pseudomonadati</taxon>
        <taxon>Pseudomonadota</taxon>
        <taxon>Betaproteobacteria</taxon>
        <taxon>Burkholderiales</taxon>
        <taxon>Burkholderiaceae</taxon>
        <taxon>Paraburkholderia</taxon>
    </lineage>
</organism>
<proteinExistence type="predicted"/>
<dbReference type="InterPro" id="IPR021104">
    <property type="entry name" value="KfrA_DNA-bd_N"/>
</dbReference>
<reference evidence="4 5" key="1">
    <citation type="submission" date="2020-07" db="EMBL/GenBank/DDBJ databases">
        <title>Exploring microbial biodiversity for novel pathways involved in the catabolism of aromatic compounds derived from lignin.</title>
        <authorList>
            <person name="Elkins J."/>
        </authorList>
    </citation>
    <scope>NUCLEOTIDE SEQUENCE [LARGE SCALE GENOMIC DNA]</scope>
    <source>
        <strain evidence="4 5">H2C3B</strain>
    </source>
</reference>
<dbReference type="Gene3D" id="1.10.287.1490">
    <property type="match status" value="1"/>
</dbReference>
<dbReference type="Proteomes" id="UP000572540">
    <property type="component" value="Unassembled WGS sequence"/>
</dbReference>
<feature type="domain" description="KfrA N-terminal DNA-binding" evidence="3">
    <location>
        <begin position="9"/>
        <end position="123"/>
    </location>
</feature>
<keyword evidence="1" id="KW-0175">Coiled coil</keyword>
<evidence type="ECO:0000256" key="2">
    <source>
        <dbReference type="SAM" id="MobiDB-lite"/>
    </source>
</evidence>
<dbReference type="RefSeq" id="WP_179710189.1">
    <property type="nucleotide sequence ID" value="NZ_JACCAU010000001.1"/>
</dbReference>
<feature type="compositionally biased region" description="Basic residues" evidence="2">
    <location>
        <begin position="749"/>
        <end position="758"/>
    </location>
</feature>
<dbReference type="Pfam" id="PF11740">
    <property type="entry name" value="KfrA_N"/>
    <property type="match status" value="1"/>
</dbReference>
<dbReference type="AlphaFoldDB" id="A0A7Y9W5S8"/>
<comment type="caution">
    <text evidence="4">The sequence shown here is derived from an EMBL/GenBank/DDBJ whole genome shotgun (WGS) entry which is preliminary data.</text>
</comment>
<feature type="region of interest" description="Disordered" evidence="2">
    <location>
        <begin position="672"/>
        <end position="698"/>
    </location>
</feature>
<sequence>MSRDVDTITDERVAAIADRMVDEDKRVSPVAIWKELEGGSLVAIVEALQRWREARLPSTPNVQVQSGLPTGVAETIMSAADRIWSASQDEAEKAFNQRLNALSEHLDAALSERDEAFAEYQKTIEEVEAGRERLAAQTRALAASEDTALSLGAELVAASRRAEAGEARIEELEQRALADNARLEAANTTFETERLAREELVVAAAGKDDEIARLTQERDHAQQQVVTLSEACQAKSDEADRWSQDAVAATSRAQTAEARIEELEQRASVENAALEAAKATLDDERQAREALIAVVSGKDAEIARITQERDHAQQQVATLDDACQAKSQEASRWSQNAAAATSRAQAAETRIEELEQRVSAEHAALEAARTTLEEERHAREALIVVVAGKDAEIARVTQDRDHAQQQVATLDEALRAKSEEADKWSLDAAAATTRAHTAEARIEELDQRASVESATLAATNAMLEEERQARAALIMVVAGKDAEIARVTQDRDHALQQVATLNDACHAKSEEAQRWSQDAASATSRAQTAEARIQELEQRASEEMATLEATRFTLEEQRQAYGVLNELVASKDAEITRVTQERDHAQQQAAALSDTGQAKSQEAERAAQEAATATSRALAAEARIEELEQRVSAESAALAATQTTLEEERQAHEVLTERVASKEAEIARLTQEHDHAQQQLAALDSTRQAQSAELDASREHVGTLTAAAAAASAELTRLSHEATAAKERADAAEQHAAQLQQRIAERPHAAAKHNRRHPQPGVNEDETDSAEEIAALQRQVAAQAKAHTKAFDELHANAEQWVAHAKDLKQRLGLASERIIFIDARSTGEVVLVRRLASELERLKPDHELISRDMQQKLIGATMAQQLAQKGYRYDATTAVMSKIER</sequence>
<evidence type="ECO:0000259" key="3">
    <source>
        <dbReference type="Pfam" id="PF11740"/>
    </source>
</evidence>
<dbReference type="EMBL" id="JACCAU010000001">
    <property type="protein sequence ID" value="NYH14725.1"/>
    <property type="molecule type" value="Genomic_DNA"/>
</dbReference>
<accession>A0A7Y9W5S8</accession>
<name>A0A7Y9W5S8_9BURK</name>
<gene>
    <name evidence="4" type="ORF">GGD41_001953</name>
</gene>
<feature type="region of interest" description="Disordered" evidence="2">
    <location>
        <begin position="747"/>
        <end position="769"/>
    </location>
</feature>
<protein>
    <submittedName>
        <fullName evidence="4">Chromosome segregation ATPase</fullName>
    </submittedName>
</protein>
<evidence type="ECO:0000313" key="5">
    <source>
        <dbReference type="Proteomes" id="UP000572540"/>
    </source>
</evidence>
<feature type="coiled-coil region" evidence="1">
    <location>
        <begin position="99"/>
        <end position="448"/>
    </location>
</feature>
<feature type="compositionally biased region" description="Polar residues" evidence="2">
    <location>
        <begin position="677"/>
        <end position="691"/>
    </location>
</feature>